<comment type="caution">
    <text evidence="2">The sequence shown here is derived from an EMBL/GenBank/DDBJ whole genome shotgun (WGS) entry which is preliminary data.</text>
</comment>
<reference evidence="2" key="2">
    <citation type="journal article" date="2023" name="Microbiol Resour">
        <title>Decontamination and Annotation of the Draft Genome Sequence of the Oomycete Lagenidium giganteum ARSEF 373.</title>
        <authorList>
            <person name="Morgan W.R."/>
            <person name="Tartar A."/>
        </authorList>
    </citation>
    <scope>NUCLEOTIDE SEQUENCE</scope>
    <source>
        <strain evidence="2">ARSEF 373</strain>
    </source>
</reference>
<sequence length="156" mass="17472">MLPEVRVPPHSAKAIGKSDPLETHVQVFTCSHVFPKRIFEEEVLPEFEKRMNALPIPLFSTKQVLLAEFKRAGGVDSAIEAPCPVCCFNKIGALVDAQYRASQPAPSSPVKKPRPQQPQLYFLHRDSGNHSNCSLQYQHSSDGTGNARRGHEPWEW</sequence>
<evidence type="ECO:0000313" key="2">
    <source>
        <dbReference type="EMBL" id="DAZ92593.1"/>
    </source>
</evidence>
<name>A0AAV2YGV0_9STRA</name>
<evidence type="ECO:0000256" key="1">
    <source>
        <dbReference type="SAM" id="MobiDB-lite"/>
    </source>
</evidence>
<organism evidence="2 3">
    <name type="scientific">Lagenidium giganteum</name>
    <dbReference type="NCBI Taxonomy" id="4803"/>
    <lineage>
        <taxon>Eukaryota</taxon>
        <taxon>Sar</taxon>
        <taxon>Stramenopiles</taxon>
        <taxon>Oomycota</taxon>
        <taxon>Peronosporomycetes</taxon>
        <taxon>Pythiales</taxon>
        <taxon>Pythiaceae</taxon>
    </lineage>
</organism>
<dbReference type="Proteomes" id="UP001146120">
    <property type="component" value="Unassembled WGS sequence"/>
</dbReference>
<proteinExistence type="predicted"/>
<dbReference type="EMBL" id="DAKRPA010000431">
    <property type="protein sequence ID" value="DAZ92593.1"/>
    <property type="molecule type" value="Genomic_DNA"/>
</dbReference>
<feature type="compositionally biased region" description="Polar residues" evidence="1">
    <location>
        <begin position="133"/>
        <end position="144"/>
    </location>
</feature>
<keyword evidence="3" id="KW-1185">Reference proteome</keyword>
<accession>A0AAV2YGV0</accession>
<feature type="region of interest" description="Disordered" evidence="1">
    <location>
        <begin position="133"/>
        <end position="156"/>
    </location>
</feature>
<evidence type="ECO:0000313" key="3">
    <source>
        <dbReference type="Proteomes" id="UP001146120"/>
    </source>
</evidence>
<protein>
    <submittedName>
        <fullName evidence="2">Uncharacterized protein</fullName>
    </submittedName>
</protein>
<gene>
    <name evidence="2" type="ORF">N0F65_008931</name>
</gene>
<reference evidence="2" key="1">
    <citation type="submission" date="2022-11" db="EMBL/GenBank/DDBJ databases">
        <authorList>
            <person name="Morgan W.R."/>
            <person name="Tartar A."/>
        </authorList>
    </citation>
    <scope>NUCLEOTIDE SEQUENCE</scope>
    <source>
        <strain evidence="2">ARSEF 373</strain>
    </source>
</reference>
<dbReference type="AlphaFoldDB" id="A0AAV2YGV0"/>